<dbReference type="STRING" id="31234.E3MSI6"/>
<evidence type="ECO:0000313" key="3">
    <source>
        <dbReference type="Proteomes" id="UP000008281"/>
    </source>
</evidence>
<proteinExistence type="predicted"/>
<name>E3MSI6_CAERE</name>
<sequence length="177" mass="19427">MTEWEDIPENTQMRIRQASLTIFKFVTEYTVSHQFWCSIDCSVVELCVRGACVEKPFPRFVVGNGCITNNDCSANEECDFGKCISMSPRNPLSRFVAPKACSTGADCGSQSVCVDGNCVVDNGYGGKCSVGAHCPNGYNCVNARCVPSSRRFERTFRVNCPIGTWCQNTSCLPFPGK</sequence>
<dbReference type="EMBL" id="DS268473">
    <property type="protein sequence ID" value="EFP08369.1"/>
    <property type="molecule type" value="Genomic_DNA"/>
</dbReference>
<evidence type="ECO:0000259" key="1">
    <source>
        <dbReference type="Pfam" id="PF23416"/>
    </source>
</evidence>
<dbReference type="eggNOG" id="KOG1225">
    <property type="taxonomic scope" value="Eukaryota"/>
</dbReference>
<keyword evidence="3" id="KW-1185">Reference proteome</keyword>
<feature type="domain" description="DUF7107" evidence="1">
    <location>
        <begin position="101"/>
        <end position="146"/>
    </location>
</feature>
<dbReference type="PANTHER" id="PTHR36519">
    <property type="entry name" value="FIP (FUNGUS-INDUCED PROTEIN) RELATED-RELATED"/>
    <property type="match status" value="1"/>
</dbReference>
<evidence type="ECO:0000313" key="2">
    <source>
        <dbReference type="EMBL" id="EFP08369.1"/>
    </source>
</evidence>
<dbReference type="AlphaFoldDB" id="E3MSI6"/>
<dbReference type="OrthoDB" id="5772192at2759"/>
<accession>E3MSI6</accession>
<protein>
    <recommendedName>
        <fullName evidence="1">DUF7107 domain-containing protein</fullName>
    </recommendedName>
</protein>
<dbReference type="HOGENOM" id="CLU_130060_0_0_1"/>
<reference evidence="2" key="1">
    <citation type="submission" date="2007-07" db="EMBL/GenBank/DDBJ databases">
        <title>PCAP assembly of the Caenorhabditis remanei genome.</title>
        <authorList>
            <consortium name="The Caenorhabditis remanei Sequencing Consortium"/>
            <person name="Wilson R.K."/>
        </authorList>
    </citation>
    <scope>NUCLEOTIDE SEQUENCE [LARGE SCALE GENOMIC DNA]</scope>
    <source>
        <strain evidence="2">PB4641</strain>
    </source>
</reference>
<dbReference type="Proteomes" id="UP000008281">
    <property type="component" value="Unassembled WGS sequence"/>
</dbReference>
<gene>
    <name evidence="2" type="ORF">CRE_16196</name>
</gene>
<organism evidence="3">
    <name type="scientific">Caenorhabditis remanei</name>
    <name type="common">Caenorhabditis vulgaris</name>
    <dbReference type="NCBI Taxonomy" id="31234"/>
    <lineage>
        <taxon>Eukaryota</taxon>
        <taxon>Metazoa</taxon>
        <taxon>Ecdysozoa</taxon>
        <taxon>Nematoda</taxon>
        <taxon>Chromadorea</taxon>
        <taxon>Rhabditida</taxon>
        <taxon>Rhabditina</taxon>
        <taxon>Rhabditomorpha</taxon>
        <taxon>Rhabditoidea</taxon>
        <taxon>Rhabditidae</taxon>
        <taxon>Peloderinae</taxon>
        <taxon>Caenorhabditis</taxon>
    </lineage>
</organism>
<dbReference type="InterPro" id="IPR055531">
    <property type="entry name" value="DUF7107"/>
</dbReference>
<dbReference type="InParanoid" id="E3MSI6"/>
<dbReference type="PANTHER" id="PTHR36519:SF3">
    <property type="entry name" value="EB DOMAIN-CONTAINING PROTEIN-RELATED"/>
    <property type="match status" value="1"/>
</dbReference>
<dbReference type="Pfam" id="PF23416">
    <property type="entry name" value="DUF7107"/>
    <property type="match status" value="1"/>
</dbReference>